<dbReference type="Gene3D" id="3.40.50.1110">
    <property type="entry name" value="SGNH hydrolase"/>
    <property type="match status" value="1"/>
</dbReference>
<protein>
    <submittedName>
        <fullName evidence="2">SGNH/GDSL hydrolase family protein</fullName>
    </submittedName>
</protein>
<evidence type="ECO:0000313" key="3">
    <source>
        <dbReference type="Proteomes" id="UP000308230"/>
    </source>
</evidence>
<organism evidence="2 3">
    <name type="scientific">Exobacillus caeni</name>
    <dbReference type="NCBI Taxonomy" id="2574798"/>
    <lineage>
        <taxon>Bacteria</taxon>
        <taxon>Bacillati</taxon>
        <taxon>Bacillota</taxon>
        <taxon>Bacilli</taxon>
        <taxon>Bacillales</taxon>
        <taxon>Guptibacillaceae</taxon>
        <taxon>Exobacillus</taxon>
    </lineage>
</organism>
<gene>
    <name evidence="2" type="ORF">FCL54_15175</name>
</gene>
<comment type="caution">
    <text evidence="2">The sequence shown here is derived from an EMBL/GenBank/DDBJ whole genome shotgun (WGS) entry which is preliminary data.</text>
</comment>
<keyword evidence="3" id="KW-1185">Reference proteome</keyword>
<dbReference type="EMBL" id="SWLG01000010">
    <property type="protein sequence ID" value="TLS36548.1"/>
    <property type="molecule type" value="Genomic_DNA"/>
</dbReference>
<dbReference type="InterPro" id="IPR036514">
    <property type="entry name" value="SGNH_hydro_sf"/>
</dbReference>
<proteinExistence type="predicted"/>
<sequence length="242" mass="28274">MIHVWKGWNKCFKKNEEISYTALGDSVSLGFGASERSGYVSKFHRFLKSIFEKVIFTNKSFPGMVSPLLLLQLTVGVFTRRAVKKADVLTISAGGANVALCRRKNGQIICKRCADSGVRLFEHDWPLILKKIRKKLRCDAKIYVNTLFNPYREDEPNFLMADQYIQRINRAILNPAYRDQYEYEVIDLYSHFKGMVQDEWKVCRWTHFCGTIRDVHPNDFGHEEIFQLLKSRFHNECKNDGY</sequence>
<keyword evidence="2" id="KW-0378">Hydrolase</keyword>
<dbReference type="Proteomes" id="UP000308230">
    <property type="component" value="Unassembled WGS sequence"/>
</dbReference>
<name>A0A5R9F4H8_9BACL</name>
<dbReference type="OrthoDB" id="26855at2"/>
<dbReference type="AlphaFoldDB" id="A0A5R9F4H8"/>
<reference evidence="2 3" key="1">
    <citation type="submission" date="2019-04" db="EMBL/GenBank/DDBJ databases">
        <title>Bacillus caeni sp. nov., a bacterium isolated from mangrove sediment.</title>
        <authorList>
            <person name="Huang H."/>
            <person name="Mo K."/>
            <person name="Hu Y."/>
        </authorList>
    </citation>
    <scope>NUCLEOTIDE SEQUENCE [LARGE SCALE GENOMIC DNA]</scope>
    <source>
        <strain evidence="2 3">HB172195</strain>
    </source>
</reference>
<feature type="domain" description="SGNH hydrolase-type esterase" evidence="1">
    <location>
        <begin position="22"/>
        <end position="223"/>
    </location>
</feature>
<accession>A0A5R9F4H8</accession>
<evidence type="ECO:0000259" key="1">
    <source>
        <dbReference type="Pfam" id="PF13472"/>
    </source>
</evidence>
<dbReference type="Pfam" id="PF13472">
    <property type="entry name" value="Lipase_GDSL_2"/>
    <property type="match status" value="1"/>
</dbReference>
<dbReference type="InterPro" id="IPR013830">
    <property type="entry name" value="SGNH_hydro"/>
</dbReference>
<dbReference type="SUPFAM" id="SSF52266">
    <property type="entry name" value="SGNH hydrolase"/>
    <property type="match status" value="1"/>
</dbReference>
<dbReference type="GO" id="GO:0016787">
    <property type="term" value="F:hydrolase activity"/>
    <property type="evidence" value="ECO:0007669"/>
    <property type="project" value="UniProtKB-KW"/>
</dbReference>
<evidence type="ECO:0000313" key="2">
    <source>
        <dbReference type="EMBL" id="TLS36548.1"/>
    </source>
</evidence>
<dbReference type="CDD" id="cd00229">
    <property type="entry name" value="SGNH_hydrolase"/>
    <property type="match status" value="1"/>
</dbReference>